<dbReference type="GO" id="GO:0003735">
    <property type="term" value="F:structural constituent of ribosome"/>
    <property type="evidence" value="ECO:0007669"/>
    <property type="project" value="TreeGrafter"/>
</dbReference>
<feature type="region of interest" description="Disordered" evidence="4">
    <location>
        <begin position="383"/>
        <end position="444"/>
    </location>
</feature>
<dbReference type="SUPFAM" id="SSF50249">
    <property type="entry name" value="Nucleic acid-binding proteins"/>
    <property type="match status" value="4"/>
</dbReference>
<dbReference type="InterPro" id="IPR035104">
    <property type="entry name" value="Ribosomal_protein_S1-like"/>
</dbReference>
<feature type="domain" description="S1 motif" evidence="5">
    <location>
        <begin position="52"/>
        <end position="124"/>
    </location>
</feature>
<accession>A0A9D2G2S9</accession>
<proteinExistence type="inferred from homology"/>
<dbReference type="GO" id="GO:0003729">
    <property type="term" value="F:mRNA binding"/>
    <property type="evidence" value="ECO:0007669"/>
    <property type="project" value="TreeGrafter"/>
</dbReference>
<dbReference type="GO" id="GO:0005737">
    <property type="term" value="C:cytoplasm"/>
    <property type="evidence" value="ECO:0007669"/>
    <property type="project" value="UniProtKB-ARBA"/>
</dbReference>
<evidence type="ECO:0000259" key="5">
    <source>
        <dbReference type="PROSITE" id="PS50126"/>
    </source>
</evidence>
<evidence type="ECO:0000256" key="3">
    <source>
        <dbReference type="ARBA" id="ARBA00023274"/>
    </source>
</evidence>
<reference evidence="6" key="1">
    <citation type="journal article" date="2021" name="PeerJ">
        <title>Extensive microbial diversity within the chicken gut microbiome revealed by metagenomics and culture.</title>
        <authorList>
            <person name="Gilroy R."/>
            <person name="Ravi A."/>
            <person name="Getino M."/>
            <person name="Pursley I."/>
            <person name="Horton D.L."/>
            <person name="Alikhan N.F."/>
            <person name="Baker D."/>
            <person name="Gharbi K."/>
            <person name="Hall N."/>
            <person name="Watson M."/>
            <person name="Adriaenssens E.M."/>
            <person name="Foster-Nyarko E."/>
            <person name="Jarju S."/>
            <person name="Secka A."/>
            <person name="Antonio M."/>
            <person name="Oren A."/>
            <person name="Chaudhuri R.R."/>
            <person name="La Ragione R."/>
            <person name="Hildebrand F."/>
            <person name="Pallen M.J."/>
        </authorList>
    </citation>
    <scope>NUCLEOTIDE SEQUENCE</scope>
    <source>
        <strain evidence="6">CHK169-4300</strain>
    </source>
</reference>
<dbReference type="InterPro" id="IPR003029">
    <property type="entry name" value="S1_domain"/>
</dbReference>
<dbReference type="CDD" id="cd05687">
    <property type="entry name" value="S1_RPS1_repeat_ec1_hs1"/>
    <property type="match status" value="1"/>
</dbReference>
<feature type="compositionally biased region" description="Basic and acidic residues" evidence="4">
    <location>
        <begin position="383"/>
        <end position="407"/>
    </location>
</feature>
<keyword evidence="2 6" id="KW-0689">Ribosomal protein</keyword>
<evidence type="ECO:0000256" key="1">
    <source>
        <dbReference type="ARBA" id="ARBA00006767"/>
    </source>
</evidence>
<dbReference type="CDD" id="cd05688">
    <property type="entry name" value="S1_RPS1_repeat_ec3"/>
    <property type="match status" value="1"/>
</dbReference>
<dbReference type="PRINTS" id="PR00681">
    <property type="entry name" value="RIBOSOMALS1"/>
</dbReference>
<dbReference type="EMBL" id="DXAZ01000066">
    <property type="protein sequence ID" value="HIZ71080.1"/>
    <property type="molecule type" value="Genomic_DNA"/>
</dbReference>
<feature type="domain" description="S1 motif" evidence="5">
    <location>
        <begin position="142"/>
        <end position="207"/>
    </location>
</feature>
<feature type="compositionally biased region" description="Acidic residues" evidence="4">
    <location>
        <begin position="1"/>
        <end position="30"/>
    </location>
</feature>
<gene>
    <name evidence="6" type="primary">rpsA</name>
    <name evidence="6" type="ORF">H9808_04875</name>
</gene>
<dbReference type="PANTHER" id="PTHR10724:SF7">
    <property type="entry name" value="SMALL RIBOSOMAL SUBUNIT PROTEIN BS1C"/>
    <property type="match status" value="1"/>
</dbReference>
<name>A0A9D2G2S9_9LACT</name>
<evidence type="ECO:0000313" key="6">
    <source>
        <dbReference type="EMBL" id="HIZ71080.1"/>
    </source>
</evidence>
<dbReference type="FunFam" id="2.40.50.140:FF:000051">
    <property type="entry name" value="RNA-binding transcriptional accessory protein"/>
    <property type="match status" value="2"/>
</dbReference>
<feature type="region of interest" description="Disordered" evidence="4">
    <location>
        <begin position="1"/>
        <end position="37"/>
    </location>
</feature>
<dbReference type="GO" id="GO:1990904">
    <property type="term" value="C:ribonucleoprotein complex"/>
    <property type="evidence" value="ECO:0007669"/>
    <property type="project" value="UniProtKB-KW"/>
</dbReference>
<dbReference type="InterPro" id="IPR012340">
    <property type="entry name" value="NA-bd_OB-fold"/>
</dbReference>
<dbReference type="Gene3D" id="2.40.50.140">
    <property type="entry name" value="Nucleic acid-binding proteins"/>
    <property type="match status" value="4"/>
</dbReference>
<dbReference type="PROSITE" id="PS50126">
    <property type="entry name" value="S1"/>
    <property type="match status" value="4"/>
</dbReference>
<dbReference type="GO" id="GO:0006412">
    <property type="term" value="P:translation"/>
    <property type="evidence" value="ECO:0007669"/>
    <property type="project" value="TreeGrafter"/>
</dbReference>
<evidence type="ECO:0000256" key="2">
    <source>
        <dbReference type="ARBA" id="ARBA00022980"/>
    </source>
</evidence>
<feature type="domain" description="S1 motif" evidence="5">
    <location>
        <begin position="228"/>
        <end position="296"/>
    </location>
</feature>
<dbReference type="PANTHER" id="PTHR10724">
    <property type="entry name" value="30S RIBOSOMAL PROTEIN S1"/>
    <property type="match status" value="1"/>
</dbReference>
<evidence type="ECO:0000313" key="7">
    <source>
        <dbReference type="Proteomes" id="UP000824106"/>
    </source>
</evidence>
<feature type="domain" description="S1 motif" evidence="5">
    <location>
        <begin position="313"/>
        <end position="382"/>
    </location>
</feature>
<dbReference type="Proteomes" id="UP000824106">
    <property type="component" value="Unassembled WGS sequence"/>
</dbReference>
<keyword evidence="3" id="KW-0687">Ribonucleoprotein</keyword>
<dbReference type="CDD" id="cd04465">
    <property type="entry name" value="S1_RPS1_repeat_ec2_hs2"/>
    <property type="match status" value="1"/>
</dbReference>
<evidence type="ECO:0000256" key="4">
    <source>
        <dbReference type="SAM" id="MobiDB-lite"/>
    </source>
</evidence>
<dbReference type="InterPro" id="IPR050437">
    <property type="entry name" value="Ribos_protein_bS1-like"/>
</dbReference>
<reference evidence="6" key="2">
    <citation type="submission" date="2021-04" db="EMBL/GenBank/DDBJ databases">
        <authorList>
            <person name="Gilroy R."/>
        </authorList>
    </citation>
    <scope>NUCLEOTIDE SEQUENCE</scope>
    <source>
        <strain evidence="6">CHK169-4300</strain>
    </source>
</reference>
<dbReference type="AlphaFoldDB" id="A0A9D2G2S9"/>
<comment type="similarity">
    <text evidence="1">Belongs to the bacterial ribosomal protein bS1 family.</text>
</comment>
<organism evidence="6 7">
    <name type="scientific">Candidatus Atopostipes pullistercoris</name>
    <dbReference type="NCBI Taxonomy" id="2838467"/>
    <lineage>
        <taxon>Bacteria</taxon>
        <taxon>Bacillati</taxon>
        <taxon>Bacillota</taxon>
        <taxon>Bacilli</taxon>
        <taxon>Lactobacillales</taxon>
        <taxon>Carnobacteriaceae</taxon>
        <taxon>Atopostipes</taxon>
    </lineage>
</organism>
<dbReference type="NCBIfam" id="NF005208">
    <property type="entry name" value="PRK06676.1"/>
    <property type="match status" value="1"/>
</dbReference>
<dbReference type="Pfam" id="PF00575">
    <property type="entry name" value="S1"/>
    <property type="match status" value="4"/>
</dbReference>
<dbReference type="GO" id="GO:0005840">
    <property type="term" value="C:ribosome"/>
    <property type="evidence" value="ECO:0007669"/>
    <property type="project" value="UniProtKB-KW"/>
</dbReference>
<dbReference type="SMART" id="SM00316">
    <property type="entry name" value="S1"/>
    <property type="match status" value="4"/>
</dbReference>
<sequence>MDDTVETEETVEDTPEEVVEDTTEETTDTPEENKDVESMSEALDASVEIKPGDIVEGVVLAFDEDKNVIVGLDTGHEGYIPIRELSTSRVEDPSEEVAVNDRIRVTVLRVVSDKEQGSYILSKKRVDQREVWNELQEKFDNGETVEAEVNRVVKGGVTVDLGVRGFVPASQLDTRFVRDLSQFEGNTYEFKIIEIDPQNRQLILSRRELLESEEEEKRAKALENLEEGSTVTGTVVRLTNFGAFVDLGGIDGLVHISEIAHEHIDHPEDRLSVGDEIEVKVLSVDKERERVSLSIKDLLLGPWDTVDEEFPAGSVTTGTVKRIVDFGAFVELKPGVEGLVHISEMAHRHVDTPHEVVSENEEVEVKVLSVDQDEQRVSLSIKALEEAPERDEQQQATQKPEREESRPAVRQPSLRDEDDDSAFTIGDQLGDQLKGLFGDDEDEE</sequence>
<comment type="caution">
    <text evidence="6">The sequence shown here is derived from an EMBL/GenBank/DDBJ whole genome shotgun (WGS) entry which is preliminary data.</text>
</comment>
<protein>
    <submittedName>
        <fullName evidence="6">30S ribosomal protein S1</fullName>
    </submittedName>
</protein>